<keyword evidence="3" id="KW-1185">Reference proteome</keyword>
<sequence length="95" mass="9940">MQEPKTVRVNSDESVCFTVVDAVADVRAIDPLELSPLGAVVDTDALDALFAPGSELTRPHDVDLTFEYEGCGVTVESGGTVSVAPVSAARPGDHR</sequence>
<dbReference type="EMBL" id="FOYS01000001">
    <property type="protein sequence ID" value="SFR32168.1"/>
    <property type="molecule type" value="Genomic_DNA"/>
</dbReference>
<protein>
    <recommendedName>
        <fullName evidence="1">Halobacterial output domain-containing protein</fullName>
    </recommendedName>
</protein>
<evidence type="ECO:0000313" key="3">
    <source>
        <dbReference type="Proteomes" id="UP000243250"/>
    </source>
</evidence>
<organism evidence="2 3">
    <name type="scientific">Halogeometricum limi</name>
    <dbReference type="NCBI Taxonomy" id="555875"/>
    <lineage>
        <taxon>Archaea</taxon>
        <taxon>Methanobacteriati</taxon>
        <taxon>Methanobacteriota</taxon>
        <taxon>Stenosarchaea group</taxon>
        <taxon>Halobacteria</taxon>
        <taxon>Halobacteriales</taxon>
        <taxon>Haloferacaceae</taxon>
        <taxon>Halogeometricum</taxon>
    </lineage>
</organism>
<dbReference type="STRING" id="555875.SAMN04488124_0073"/>
<name>A0A1I6FQK1_9EURY</name>
<dbReference type="RefSeq" id="WP_089875683.1">
    <property type="nucleotide sequence ID" value="NZ_FOYS01000001.1"/>
</dbReference>
<dbReference type="Pfam" id="PF18545">
    <property type="entry name" value="HalOD1"/>
    <property type="match status" value="1"/>
</dbReference>
<evidence type="ECO:0000313" key="2">
    <source>
        <dbReference type="EMBL" id="SFR32168.1"/>
    </source>
</evidence>
<accession>A0A1I6FQK1</accession>
<dbReference type="InterPro" id="IPR040624">
    <property type="entry name" value="HalOD1"/>
</dbReference>
<evidence type="ECO:0000259" key="1">
    <source>
        <dbReference type="Pfam" id="PF18545"/>
    </source>
</evidence>
<dbReference type="AlphaFoldDB" id="A0A1I6FQK1"/>
<feature type="domain" description="Halobacterial output" evidence="1">
    <location>
        <begin position="12"/>
        <end position="85"/>
    </location>
</feature>
<reference evidence="3" key="1">
    <citation type="submission" date="2016-10" db="EMBL/GenBank/DDBJ databases">
        <authorList>
            <person name="Varghese N."/>
            <person name="Submissions S."/>
        </authorList>
    </citation>
    <scope>NUCLEOTIDE SEQUENCE [LARGE SCALE GENOMIC DNA]</scope>
    <source>
        <strain evidence="3">CGMCC 1.8711</strain>
    </source>
</reference>
<proteinExistence type="predicted"/>
<dbReference type="OrthoDB" id="221929at2157"/>
<dbReference type="Proteomes" id="UP000243250">
    <property type="component" value="Unassembled WGS sequence"/>
</dbReference>
<gene>
    <name evidence="2" type="ORF">SAMN04488124_0073</name>
</gene>